<dbReference type="GeneID" id="103519986"/>
<reference evidence="3" key="1">
    <citation type="submission" date="2025-08" db="UniProtKB">
        <authorList>
            <consortium name="RefSeq"/>
        </authorList>
    </citation>
    <scope>IDENTIFICATION</scope>
</reference>
<gene>
    <name evidence="3" type="primary">LOC103519986</name>
</gene>
<dbReference type="AlphaFoldDB" id="A0A1S3DK92"/>
<accession>A0A1S3DK92</accession>
<proteinExistence type="predicted"/>
<name>A0A1S3DK92_DIACI</name>
<dbReference type="KEGG" id="dci:103519986"/>
<evidence type="ECO:0000313" key="2">
    <source>
        <dbReference type="Proteomes" id="UP000079169"/>
    </source>
</evidence>
<organism evidence="2 3">
    <name type="scientific">Diaphorina citri</name>
    <name type="common">Asian citrus psyllid</name>
    <dbReference type="NCBI Taxonomy" id="121845"/>
    <lineage>
        <taxon>Eukaryota</taxon>
        <taxon>Metazoa</taxon>
        <taxon>Ecdysozoa</taxon>
        <taxon>Arthropoda</taxon>
        <taxon>Hexapoda</taxon>
        <taxon>Insecta</taxon>
        <taxon>Pterygota</taxon>
        <taxon>Neoptera</taxon>
        <taxon>Paraneoptera</taxon>
        <taxon>Hemiptera</taxon>
        <taxon>Sternorrhyncha</taxon>
        <taxon>Psylloidea</taxon>
        <taxon>Psyllidae</taxon>
        <taxon>Diaphorininae</taxon>
        <taxon>Diaphorina</taxon>
    </lineage>
</organism>
<evidence type="ECO:0000313" key="3">
    <source>
        <dbReference type="RefSeq" id="XP_008483301.1"/>
    </source>
</evidence>
<keyword evidence="2" id="KW-1185">Reference proteome</keyword>
<keyword evidence="1" id="KW-1133">Transmembrane helix</keyword>
<dbReference type="RefSeq" id="XP_008483301.1">
    <property type="nucleotide sequence ID" value="XM_008485079.3"/>
</dbReference>
<sequence length="136" mass="16054">MWMLISSRATEMTKYKETELEDEEFIRDEMGYPVHPKYLTRSIRYVSQHKQFILNVLFYILLLLVVTKKVLCHYLHLMWDLLCCCCKPVTGLTAKTRIRGGEDVEADDFIRNANREVLEVRDVLHNSMYVSTFGLD</sequence>
<feature type="transmembrane region" description="Helical" evidence="1">
    <location>
        <begin position="52"/>
        <end position="71"/>
    </location>
</feature>
<dbReference type="PaxDb" id="121845-A0A1S3DK92"/>
<keyword evidence="1" id="KW-0472">Membrane</keyword>
<evidence type="ECO:0000256" key="1">
    <source>
        <dbReference type="SAM" id="Phobius"/>
    </source>
</evidence>
<protein>
    <submittedName>
        <fullName evidence="3">Uncharacterized protein LOC103519986</fullName>
    </submittedName>
</protein>
<keyword evidence="1" id="KW-0812">Transmembrane</keyword>
<dbReference type="Proteomes" id="UP000079169">
    <property type="component" value="Unplaced"/>
</dbReference>